<dbReference type="GO" id="GO:0004656">
    <property type="term" value="F:procollagen-proline 4-dioxygenase activity"/>
    <property type="evidence" value="ECO:0007669"/>
    <property type="project" value="UniProtKB-EC"/>
</dbReference>
<accession>A0A445B3F9</accession>
<comment type="caution">
    <text evidence="18">The sequence shown here is derived from an EMBL/GenBank/DDBJ whole genome shotgun (WGS) entry which is preliminary data.</text>
</comment>
<evidence type="ECO:0000313" key="19">
    <source>
        <dbReference type="Proteomes" id="UP000289738"/>
    </source>
</evidence>
<evidence type="ECO:0000256" key="3">
    <source>
        <dbReference type="ARBA" id="ARBA00006511"/>
    </source>
</evidence>
<dbReference type="GO" id="GO:0005789">
    <property type="term" value="C:endoplasmic reticulum membrane"/>
    <property type="evidence" value="ECO:0007669"/>
    <property type="project" value="UniProtKB-SubCell"/>
</dbReference>
<dbReference type="PANTHER" id="PTHR10869">
    <property type="entry name" value="PROLYL 4-HYDROXYLASE ALPHA SUBUNIT"/>
    <property type="match status" value="1"/>
</dbReference>
<keyword evidence="6" id="KW-0479">Metal-binding</keyword>
<dbReference type="SMART" id="SM00702">
    <property type="entry name" value="P4Hc"/>
    <property type="match status" value="1"/>
</dbReference>
<comment type="cofactor">
    <cofactor evidence="1">
        <name>L-ascorbate</name>
        <dbReference type="ChEBI" id="CHEBI:38290"/>
    </cofactor>
</comment>
<comment type="similarity">
    <text evidence="3">Belongs to the P4HA family.</text>
</comment>
<evidence type="ECO:0000256" key="7">
    <source>
        <dbReference type="ARBA" id="ARBA00022824"/>
    </source>
</evidence>
<keyword evidence="10" id="KW-1133">Transmembrane helix</keyword>
<evidence type="ECO:0000256" key="9">
    <source>
        <dbReference type="ARBA" id="ARBA00022968"/>
    </source>
</evidence>
<evidence type="ECO:0000256" key="1">
    <source>
        <dbReference type="ARBA" id="ARBA00001961"/>
    </source>
</evidence>
<dbReference type="AlphaFoldDB" id="A0A445B3F9"/>
<evidence type="ECO:0000256" key="11">
    <source>
        <dbReference type="ARBA" id="ARBA00023002"/>
    </source>
</evidence>
<dbReference type="EMBL" id="SDMP01000010">
    <property type="protein sequence ID" value="RYR33200.1"/>
    <property type="molecule type" value="Genomic_DNA"/>
</dbReference>
<keyword evidence="19" id="KW-1185">Reference proteome</keyword>
<evidence type="ECO:0000256" key="8">
    <source>
        <dbReference type="ARBA" id="ARBA00022964"/>
    </source>
</evidence>
<gene>
    <name evidence="18" type="ORF">Ahy_A10g047760</name>
</gene>
<dbReference type="PROSITE" id="PS51670">
    <property type="entry name" value="SHKT"/>
    <property type="match status" value="1"/>
</dbReference>
<comment type="subcellular location">
    <subcellularLocation>
        <location evidence="2">Endoplasmic reticulum membrane</location>
        <topology evidence="2">Single-pass type II membrane protein</topology>
    </subcellularLocation>
</comment>
<sequence length="389" mass="43629">MLLSRRHFLIHFISFLFLFADLSVSSIRLHSSDATKNTHGSLLRLNRGGSSVFDPTRVIQLSWQPRAFIYKKFLTDEECDHLITLAKDKLEKSMVADNESGKSIESEVRTSSGMFLGKGQSNNHSELPFSTTITIANVVIFINVLKQWKLWDLDEVVAAIEARIAAWTFLPIENGESIQILHYENGQKYEPHFDYFHDKANQIMGGHRIATVLMYLSNVEKGGETIFPNAEVKCSSHLFLLWPILMNTSSVSLSPLALPGFESNLPQAKESQPKDESWSKCAHKGYAVKPEKGDALLFFSLHLDATTDSRSLHGSCPVIEGEKWSATKWIHVADFEKPIKKFESGGGDCADLNENCSRWARVGECEKNPLYMVGNGDVKGYCMKSCNVC</sequence>
<dbReference type="STRING" id="3818.A0A445B3F9"/>
<dbReference type="Pfam" id="PF13640">
    <property type="entry name" value="2OG-FeII_Oxy_3"/>
    <property type="match status" value="1"/>
</dbReference>
<keyword evidence="7" id="KW-0256">Endoplasmic reticulum</keyword>
<keyword evidence="5" id="KW-0812">Transmembrane</keyword>
<dbReference type="PANTHER" id="PTHR10869:SF238">
    <property type="entry name" value="PROLYL 4-HYDROXYLASE 6-RELATED"/>
    <property type="match status" value="1"/>
</dbReference>
<dbReference type="PROSITE" id="PS51471">
    <property type="entry name" value="FE2OG_OXY"/>
    <property type="match status" value="1"/>
</dbReference>
<evidence type="ECO:0000256" key="14">
    <source>
        <dbReference type="ARBA" id="ARBA00049169"/>
    </source>
</evidence>
<dbReference type="EC" id="1.14.11.2" evidence="4"/>
<dbReference type="InterPro" id="IPR045054">
    <property type="entry name" value="P4HA-like"/>
</dbReference>
<organism evidence="18 19">
    <name type="scientific">Arachis hypogaea</name>
    <name type="common">Peanut</name>
    <dbReference type="NCBI Taxonomy" id="3818"/>
    <lineage>
        <taxon>Eukaryota</taxon>
        <taxon>Viridiplantae</taxon>
        <taxon>Streptophyta</taxon>
        <taxon>Embryophyta</taxon>
        <taxon>Tracheophyta</taxon>
        <taxon>Spermatophyta</taxon>
        <taxon>Magnoliopsida</taxon>
        <taxon>eudicotyledons</taxon>
        <taxon>Gunneridae</taxon>
        <taxon>Pentapetalae</taxon>
        <taxon>rosids</taxon>
        <taxon>fabids</taxon>
        <taxon>Fabales</taxon>
        <taxon>Fabaceae</taxon>
        <taxon>Papilionoideae</taxon>
        <taxon>50 kb inversion clade</taxon>
        <taxon>dalbergioids sensu lato</taxon>
        <taxon>Dalbergieae</taxon>
        <taxon>Pterocarpus clade</taxon>
        <taxon>Arachis</taxon>
    </lineage>
</organism>
<feature type="chain" id="PRO_5019067687" description="procollagen-proline 4-dioxygenase" evidence="15">
    <location>
        <begin position="26"/>
        <end position="389"/>
    </location>
</feature>
<keyword evidence="9" id="KW-0735">Signal-anchor</keyword>
<dbReference type="InterPro" id="IPR005123">
    <property type="entry name" value="Oxoglu/Fe-dep_dioxygenase_dom"/>
</dbReference>
<dbReference type="InterPro" id="IPR006620">
    <property type="entry name" value="Pro_4_hyd_alph"/>
</dbReference>
<keyword evidence="15" id="KW-0732">Signal</keyword>
<evidence type="ECO:0000259" key="16">
    <source>
        <dbReference type="PROSITE" id="PS51471"/>
    </source>
</evidence>
<dbReference type="Gene3D" id="2.60.120.620">
    <property type="entry name" value="q2cbj1_9rhob like domain"/>
    <property type="match status" value="1"/>
</dbReference>
<feature type="signal peptide" evidence="15">
    <location>
        <begin position="1"/>
        <end position="25"/>
    </location>
</feature>
<keyword evidence="8" id="KW-0223">Dioxygenase</keyword>
<protein>
    <recommendedName>
        <fullName evidence="4">procollagen-proline 4-dioxygenase</fullName>
        <ecNumber evidence="4">1.14.11.2</ecNumber>
    </recommendedName>
</protein>
<evidence type="ECO:0000256" key="13">
    <source>
        <dbReference type="ARBA" id="ARBA00023136"/>
    </source>
</evidence>
<evidence type="ECO:0000256" key="10">
    <source>
        <dbReference type="ARBA" id="ARBA00022989"/>
    </source>
</evidence>
<feature type="domain" description="ShKT" evidence="17">
    <location>
        <begin position="349"/>
        <end position="389"/>
    </location>
</feature>
<dbReference type="Pfam" id="PF01549">
    <property type="entry name" value="ShK"/>
    <property type="match status" value="1"/>
</dbReference>
<evidence type="ECO:0000256" key="5">
    <source>
        <dbReference type="ARBA" id="ARBA00022692"/>
    </source>
</evidence>
<evidence type="ECO:0000256" key="15">
    <source>
        <dbReference type="SAM" id="SignalP"/>
    </source>
</evidence>
<reference evidence="18 19" key="1">
    <citation type="submission" date="2019-01" db="EMBL/GenBank/DDBJ databases">
        <title>Sequencing of cultivated peanut Arachis hypogaea provides insights into genome evolution and oil improvement.</title>
        <authorList>
            <person name="Chen X."/>
        </authorList>
    </citation>
    <scope>NUCLEOTIDE SEQUENCE [LARGE SCALE GENOMIC DNA]</scope>
    <source>
        <strain evidence="19">cv. Fuhuasheng</strain>
        <tissue evidence="18">Leaves</tissue>
    </source>
</reference>
<dbReference type="GO" id="GO:0031418">
    <property type="term" value="F:L-ascorbic acid binding"/>
    <property type="evidence" value="ECO:0007669"/>
    <property type="project" value="InterPro"/>
</dbReference>
<keyword evidence="11" id="KW-0560">Oxidoreductase</keyword>
<dbReference type="InterPro" id="IPR044862">
    <property type="entry name" value="Pro_4_hyd_alph_FE2OG_OXY"/>
</dbReference>
<comment type="catalytic activity">
    <reaction evidence="14">
        <text>L-prolyl-[collagen] + 2-oxoglutarate + O2 = trans-4-hydroxy-L-prolyl-[collagen] + succinate + CO2</text>
        <dbReference type="Rhea" id="RHEA:18945"/>
        <dbReference type="Rhea" id="RHEA-COMP:11676"/>
        <dbReference type="Rhea" id="RHEA-COMP:11680"/>
        <dbReference type="ChEBI" id="CHEBI:15379"/>
        <dbReference type="ChEBI" id="CHEBI:16526"/>
        <dbReference type="ChEBI" id="CHEBI:16810"/>
        <dbReference type="ChEBI" id="CHEBI:30031"/>
        <dbReference type="ChEBI" id="CHEBI:50342"/>
        <dbReference type="ChEBI" id="CHEBI:61965"/>
        <dbReference type="EC" id="1.14.11.2"/>
    </reaction>
</comment>
<dbReference type="InterPro" id="IPR003582">
    <property type="entry name" value="ShKT_dom"/>
</dbReference>
<dbReference type="GO" id="GO:0005506">
    <property type="term" value="F:iron ion binding"/>
    <property type="evidence" value="ECO:0007669"/>
    <property type="project" value="InterPro"/>
</dbReference>
<name>A0A445B3F9_ARAHY</name>
<evidence type="ECO:0000256" key="6">
    <source>
        <dbReference type="ARBA" id="ARBA00022723"/>
    </source>
</evidence>
<keyword evidence="13" id="KW-0472">Membrane</keyword>
<evidence type="ECO:0000256" key="4">
    <source>
        <dbReference type="ARBA" id="ARBA00012269"/>
    </source>
</evidence>
<proteinExistence type="inferred from homology"/>
<evidence type="ECO:0000256" key="12">
    <source>
        <dbReference type="ARBA" id="ARBA00023004"/>
    </source>
</evidence>
<evidence type="ECO:0000256" key="2">
    <source>
        <dbReference type="ARBA" id="ARBA00004648"/>
    </source>
</evidence>
<keyword evidence="12" id="KW-0408">Iron</keyword>
<evidence type="ECO:0000313" key="18">
    <source>
        <dbReference type="EMBL" id="RYR33200.1"/>
    </source>
</evidence>
<dbReference type="Proteomes" id="UP000289738">
    <property type="component" value="Chromosome A10"/>
</dbReference>
<feature type="domain" description="Fe2OG dioxygenase" evidence="16">
    <location>
        <begin position="174"/>
        <end position="332"/>
    </location>
</feature>
<evidence type="ECO:0000259" key="17">
    <source>
        <dbReference type="PROSITE" id="PS51670"/>
    </source>
</evidence>